<sequence>MKLTFYGGAKNITGSNYLLETSGKRQATRILVDCGLYQGSSFCERHNYEPFPYDPKTIEAVLITHAHIDHIGRLPQLYKAGFRGEIFSTPPTRDFSEQLLIDSEHLLIKEAEEKKLMPIYNLEDVNKVMALWKTIDYHQKFKLASLEIEFYDAGHILGSSFIVVSADGKRIVFSGDLGNVPAPLVRDTEIIKEAEYALIESTYGNRIHEGVAVRKDILEDTIEETVKSGGVLTIPAFAMERTQELLFELNELVENGRIPKVPIFIDSPLAIKLTSVYKKYSQNPNYFDQEAISMFKKGDAIFNFPGLKLALTTEQSKEINDVSAPKVIIAGAGMSQGGRILHHERRYLSDSKSTILFISYQVNGSLGRRILEGVKAVKIFGEEIPVKCRIRAIAGYSAHADQNRLLDWLRPMKLSLKKVFLVQGEEDQMLPLAQKIRDELAVETVIPSLGEEVML</sequence>
<dbReference type="EMBL" id="MNWX01000004">
    <property type="protein sequence ID" value="OIO65874.1"/>
    <property type="molecule type" value="Genomic_DNA"/>
</dbReference>
<gene>
    <name evidence="4" type="ORF">AUJ30_00160</name>
</gene>
<dbReference type="Pfam" id="PF07521">
    <property type="entry name" value="RMMBL"/>
    <property type="match status" value="1"/>
</dbReference>
<dbReference type="Proteomes" id="UP000182693">
    <property type="component" value="Unassembled WGS sequence"/>
</dbReference>
<keyword evidence="1" id="KW-0378">Hydrolase</keyword>
<dbReference type="CDD" id="cd16295">
    <property type="entry name" value="TTHA0252-CPSF-like_MBL-fold"/>
    <property type="match status" value="1"/>
</dbReference>
<evidence type="ECO:0000259" key="2">
    <source>
        <dbReference type="SMART" id="SM00849"/>
    </source>
</evidence>
<reference evidence="4 5" key="1">
    <citation type="journal article" date="2016" name="Environ. Microbiol.">
        <title>Genomic resolution of a cold subsurface aquifer community provides metabolic insights for novel microbes adapted to high CO concentrations.</title>
        <authorList>
            <person name="Probst A.J."/>
            <person name="Castelle C.J."/>
            <person name="Singh A."/>
            <person name="Brown C.T."/>
            <person name="Anantharaman K."/>
            <person name="Sharon I."/>
            <person name="Hug L.A."/>
            <person name="Burstein D."/>
            <person name="Emerson J.B."/>
            <person name="Thomas B.C."/>
            <person name="Banfield J.F."/>
        </authorList>
    </citation>
    <scope>NUCLEOTIDE SEQUENCE [LARGE SCALE GENOMIC DNA]</scope>
    <source>
        <strain evidence="4">CG1_02_39_135</strain>
    </source>
</reference>
<name>A0A1J4XVU7_9BACT</name>
<dbReference type="Gene3D" id="3.40.50.10890">
    <property type="match status" value="1"/>
</dbReference>
<protein>
    <recommendedName>
        <fullName evidence="6">MBL fold hydrolase</fullName>
    </recommendedName>
</protein>
<evidence type="ECO:0008006" key="6">
    <source>
        <dbReference type="Google" id="ProtNLM"/>
    </source>
</evidence>
<dbReference type="Gene3D" id="3.60.15.10">
    <property type="entry name" value="Ribonuclease Z/Hydroxyacylglutathione hydrolase-like"/>
    <property type="match status" value="1"/>
</dbReference>
<dbReference type="Pfam" id="PF16661">
    <property type="entry name" value="Lactamase_B_6"/>
    <property type="match status" value="1"/>
</dbReference>
<dbReference type="GO" id="GO:0016787">
    <property type="term" value="F:hydrolase activity"/>
    <property type="evidence" value="ECO:0007669"/>
    <property type="project" value="UniProtKB-KW"/>
</dbReference>
<dbReference type="InterPro" id="IPR011108">
    <property type="entry name" value="RMMBL"/>
</dbReference>
<dbReference type="InterPro" id="IPR001279">
    <property type="entry name" value="Metallo-B-lactamas"/>
</dbReference>
<dbReference type="SUPFAM" id="SSF56281">
    <property type="entry name" value="Metallo-hydrolase/oxidoreductase"/>
    <property type="match status" value="1"/>
</dbReference>
<evidence type="ECO:0000259" key="3">
    <source>
        <dbReference type="SMART" id="SM01027"/>
    </source>
</evidence>
<evidence type="ECO:0000256" key="1">
    <source>
        <dbReference type="ARBA" id="ARBA00022801"/>
    </source>
</evidence>
<dbReference type="AlphaFoldDB" id="A0A1J4XVU7"/>
<evidence type="ECO:0000313" key="5">
    <source>
        <dbReference type="Proteomes" id="UP000182693"/>
    </source>
</evidence>
<dbReference type="SMART" id="SM00849">
    <property type="entry name" value="Lactamase_B"/>
    <property type="match status" value="1"/>
</dbReference>
<proteinExistence type="predicted"/>
<dbReference type="PANTHER" id="PTHR11203">
    <property type="entry name" value="CLEAVAGE AND POLYADENYLATION SPECIFICITY FACTOR FAMILY MEMBER"/>
    <property type="match status" value="1"/>
</dbReference>
<accession>A0A1J4XVU7</accession>
<comment type="caution">
    <text evidence="4">The sequence shown here is derived from an EMBL/GenBank/DDBJ whole genome shotgun (WGS) entry which is preliminary data.</text>
</comment>
<dbReference type="SMART" id="SM01027">
    <property type="entry name" value="Beta-Casp"/>
    <property type="match status" value="1"/>
</dbReference>
<organism evidence="4 5">
    <name type="scientific">Candidatus Wolfebacteria bacterium CG1_02_39_135</name>
    <dbReference type="NCBI Taxonomy" id="1805425"/>
    <lineage>
        <taxon>Bacteria</taxon>
        <taxon>Candidatus Wolfeibacteriota</taxon>
    </lineage>
</organism>
<feature type="domain" description="Metallo-beta-lactamase" evidence="2">
    <location>
        <begin position="13"/>
        <end position="230"/>
    </location>
</feature>
<evidence type="ECO:0000313" key="4">
    <source>
        <dbReference type="EMBL" id="OIO65874.1"/>
    </source>
</evidence>
<dbReference type="GO" id="GO:0004521">
    <property type="term" value="F:RNA endonuclease activity"/>
    <property type="evidence" value="ECO:0007669"/>
    <property type="project" value="TreeGrafter"/>
</dbReference>
<dbReference type="InterPro" id="IPR036866">
    <property type="entry name" value="RibonucZ/Hydroxyglut_hydro"/>
</dbReference>
<dbReference type="Pfam" id="PF10996">
    <property type="entry name" value="Beta-Casp"/>
    <property type="match status" value="1"/>
</dbReference>
<dbReference type="InterPro" id="IPR050698">
    <property type="entry name" value="MBL"/>
</dbReference>
<dbReference type="InterPro" id="IPR022712">
    <property type="entry name" value="Beta_Casp"/>
</dbReference>
<dbReference type="PANTHER" id="PTHR11203:SF37">
    <property type="entry name" value="INTEGRATOR COMPLEX SUBUNIT 11"/>
    <property type="match status" value="1"/>
</dbReference>
<feature type="domain" description="Beta-Casp" evidence="3">
    <location>
        <begin position="242"/>
        <end position="370"/>
    </location>
</feature>
<dbReference type="STRING" id="1805425.AUJ30_00160"/>